<feature type="region of interest" description="Disordered" evidence="2">
    <location>
        <begin position="385"/>
        <end position="428"/>
    </location>
</feature>
<dbReference type="HOGENOM" id="CLU_268528_0_0_1"/>
<evidence type="ECO:0000313" key="3">
    <source>
        <dbReference type="EMBL" id="KEQ77065.1"/>
    </source>
</evidence>
<feature type="compositionally biased region" description="Polar residues" evidence="2">
    <location>
        <begin position="103"/>
        <end position="123"/>
    </location>
</feature>
<feature type="compositionally biased region" description="Basic and acidic residues" evidence="2">
    <location>
        <begin position="32"/>
        <end position="58"/>
    </location>
</feature>
<accession>A0A074WV30</accession>
<sequence length="1222" mass="134901">MSDSAGMCGEFGSKRKRTMEWAMKVPEADVHLLAHASSNHDLRQHDESDDHGKHDGHTPKRSRPSPSPKQQPRSIRRKDARYGLASLSKRHAEPADLDVPDNTRPSRFQEGSMSDKPSAQPPSVFTRGHSDNSVPTLANVDDLMTQYHQENSTPAVYRSVKTAVNHPLKPVVNHPLQDESVEPRPPPPFSAPTFDSIAPSTTASVKPAGGLFRFGKMVAATFNPTNVWESFSRTWKESKEDLTVRNIEENRKRAQDDKAMYEQAYQELKKSGQFNFTVVPNKALTSPRIGGNSQFGSPVRQPLTSPRRAAAYAHLRPDADFPHSRDTSLDLAADTSAPPQLAALFKRDDDPITEPKSPQHLSPEKPLSKRKSFFALRGASLRAPSLSSLKRGRSHANISETFVRTSEDKPKRTPSTSPEKPAIHSHLTLQSLPRSQSKKELNKAVKLNKRVSDLESKLADARRELNNAITNASPLPPLPSRFERFTPTSKSKSTRARFGLSGSKLPSLPSESLIQAESLAQAQNTPSLVRPKPTHSQSFDLTHLRSPGYQRDSVIILDTPHSATQTFLPADYYNQAPMDPAALASSEAADQSEVDNRPSLDAKLKALDASIKSKAKKTPTKKRKSASKEDGIYKPPADEEEDELEFIKEKPKKKRKSTGKKAANVESANDQPGPEIGHGKMNKTNTKKQDSSEQHILDQAIDLPPSRPSMDTLDPINEEDSFVVAPRVDSTNSLVPSQHDSAIGAADAESTHVRTDPLKSILINRYETARPTSRGSSRGSNKRPSSSQRRSSPPPDTVYTKPTLVTIEKHEKHHIITATPGVGSVPVLPTALEKVTGDQAGAVTIEFPSFDDHKHKHKHNYSSLERGSHDGAESRGFILFLLNTLFEEGSWYSSPVPSNFIMISKNAKFCFLRFHGGVHAVVTVTVEPHENGTAALLLELDRLEPLELDRLELLEEDRLLETEELGLDDIDEDDEDNEAVAAPAELLSTEDDEEDRMLLLGELRLLETEEDEEEESELDTLLLEEEEIELDDDTEAEKGATLIEDSELDEIEEDELEETEDDRLDETEDDELEEIDEELDEDELELLELEELKDDDAALPRPGAGVMVDVKTVEEVPAVVGAVVAAAILMAPTEFELEPGIKEADVTYLSLSRGRGIVIAQPEAILEIVGRLESHEARRDTRCVVSTRDLVCLAEKVGLGSVRYQLGDYGSLGSAELTGNIS</sequence>
<proteinExistence type="predicted"/>
<feature type="compositionally biased region" description="Basic and acidic residues" evidence="2">
    <location>
        <begin position="687"/>
        <end position="696"/>
    </location>
</feature>
<dbReference type="OrthoDB" id="5226996at2759"/>
<feature type="region of interest" description="Disordered" evidence="2">
    <location>
        <begin position="730"/>
        <end position="800"/>
    </location>
</feature>
<feature type="compositionally biased region" description="Basic and acidic residues" evidence="2">
    <location>
        <begin position="594"/>
        <end position="606"/>
    </location>
</feature>
<dbReference type="STRING" id="1043004.A0A074WV30"/>
<evidence type="ECO:0000256" key="1">
    <source>
        <dbReference type="SAM" id="Coils"/>
    </source>
</evidence>
<feature type="region of interest" description="Disordered" evidence="2">
    <location>
        <begin position="470"/>
        <end position="503"/>
    </location>
</feature>
<feature type="region of interest" description="Disordered" evidence="2">
    <location>
        <begin position="521"/>
        <end position="544"/>
    </location>
</feature>
<dbReference type="Proteomes" id="UP000027730">
    <property type="component" value="Unassembled WGS sequence"/>
</dbReference>
<gene>
    <name evidence="3" type="ORF">M436DRAFT_60845</name>
</gene>
<feature type="compositionally biased region" description="Basic residues" evidence="2">
    <location>
        <begin position="650"/>
        <end position="659"/>
    </location>
</feature>
<feature type="region of interest" description="Disordered" evidence="2">
    <location>
        <begin position="32"/>
        <end position="136"/>
    </location>
</feature>
<dbReference type="AlphaFoldDB" id="A0A074WV30"/>
<feature type="compositionally biased region" description="Polar residues" evidence="2">
    <location>
        <begin position="730"/>
        <end position="740"/>
    </location>
</feature>
<dbReference type="EMBL" id="KL584703">
    <property type="protein sequence ID" value="KEQ77065.1"/>
    <property type="molecule type" value="Genomic_DNA"/>
</dbReference>
<feature type="compositionally biased region" description="Low complexity" evidence="2">
    <location>
        <begin position="773"/>
        <end position="791"/>
    </location>
</feature>
<feature type="region of interest" description="Disordered" evidence="2">
    <location>
        <begin position="583"/>
        <end position="718"/>
    </location>
</feature>
<evidence type="ECO:0000256" key="2">
    <source>
        <dbReference type="SAM" id="MobiDB-lite"/>
    </source>
</evidence>
<evidence type="ECO:0000313" key="4">
    <source>
        <dbReference type="Proteomes" id="UP000027730"/>
    </source>
</evidence>
<organism evidence="3 4">
    <name type="scientific">Aureobasidium namibiae CBS 147.97</name>
    <dbReference type="NCBI Taxonomy" id="1043004"/>
    <lineage>
        <taxon>Eukaryota</taxon>
        <taxon>Fungi</taxon>
        <taxon>Dikarya</taxon>
        <taxon>Ascomycota</taxon>
        <taxon>Pezizomycotina</taxon>
        <taxon>Dothideomycetes</taxon>
        <taxon>Dothideomycetidae</taxon>
        <taxon>Dothideales</taxon>
        <taxon>Saccotheciaceae</taxon>
        <taxon>Aureobasidium</taxon>
    </lineage>
</organism>
<dbReference type="RefSeq" id="XP_013431087.1">
    <property type="nucleotide sequence ID" value="XM_013575633.1"/>
</dbReference>
<dbReference type="GeneID" id="25413075"/>
<feature type="region of interest" description="Disordered" evidence="2">
    <location>
        <begin position="1027"/>
        <end position="1077"/>
    </location>
</feature>
<feature type="compositionally biased region" description="Acidic residues" evidence="2">
    <location>
        <begin position="1044"/>
        <end position="1077"/>
    </location>
</feature>
<keyword evidence="1" id="KW-0175">Coiled coil</keyword>
<keyword evidence="4" id="KW-1185">Reference proteome</keyword>
<protein>
    <submittedName>
        <fullName evidence="3">Uncharacterized protein</fullName>
    </submittedName>
</protein>
<feature type="region of interest" description="Disordered" evidence="2">
    <location>
        <begin position="344"/>
        <end position="369"/>
    </location>
</feature>
<name>A0A074WV30_9PEZI</name>
<reference evidence="3 4" key="1">
    <citation type="journal article" date="2014" name="BMC Genomics">
        <title>Genome sequencing of four Aureobasidium pullulans varieties: biotechnological potential, stress tolerance, and description of new species.</title>
        <authorList>
            <person name="Gostin Ar C."/>
            <person name="Ohm R.A."/>
            <person name="Kogej T."/>
            <person name="Sonjak S."/>
            <person name="Turk M."/>
            <person name="Zajc J."/>
            <person name="Zalar P."/>
            <person name="Grube M."/>
            <person name="Sun H."/>
            <person name="Han J."/>
            <person name="Sharma A."/>
            <person name="Chiniquy J."/>
            <person name="Ngan C.Y."/>
            <person name="Lipzen A."/>
            <person name="Barry K."/>
            <person name="Grigoriev I.V."/>
            <person name="Gunde-Cimerman N."/>
        </authorList>
    </citation>
    <scope>NUCLEOTIDE SEQUENCE [LARGE SCALE GENOMIC DNA]</scope>
    <source>
        <strain evidence="3 4">CBS 147.97</strain>
    </source>
</reference>
<feature type="coiled-coil region" evidence="1">
    <location>
        <begin position="244"/>
        <end position="271"/>
    </location>
</feature>
<feature type="compositionally biased region" description="Basic residues" evidence="2">
    <location>
        <begin position="613"/>
        <end position="625"/>
    </location>
</feature>